<keyword evidence="7" id="KW-0812">Transmembrane</keyword>
<dbReference type="GO" id="GO:0005524">
    <property type="term" value="F:ATP binding"/>
    <property type="evidence" value="ECO:0007669"/>
    <property type="project" value="UniProtKB-KW"/>
</dbReference>
<dbReference type="InterPro" id="IPR013767">
    <property type="entry name" value="PAS_fold"/>
</dbReference>
<dbReference type="InterPro" id="IPR008207">
    <property type="entry name" value="Sig_transdc_His_kin_Hpt_dom"/>
</dbReference>
<feature type="domain" description="Histidine kinase" evidence="21">
    <location>
        <begin position="425"/>
        <end position="647"/>
    </location>
</feature>
<evidence type="ECO:0000259" key="22">
    <source>
        <dbReference type="PROSITE" id="PS50110"/>
    </source>
</evidence>
<evidence type="ECO:0000256" key="2">
    <source>
        <dbReference type="ARBA" id="ARBA00004651"/>
    </source>
</evidence>
<accession>A0A7C9PJ09</accession>
<name>A0A7C9PJ09_9BURK</name>
<dbReference type="Pfam" id="PF08448">
    <property type="entry name" value="PAS_4"/>
    <property type="match status" value="2"/>
</dbReference>
<dbReference type="SUPFAM" id="SSF52172">
    <property type="entry name" value="CheY-like"/>
    <property type="match status" value="1"/>
</dbReference>
<dbReference type="GO" id="GO:0006355">
    <property type="term" value="P:regulation of DNA-templated transcription"/>
    <property type="evidence" value="ECO:0007669"/>
    <property type="project" value="InterPro"/>
</dbReference>
<gene>
    <name evidence="25" type="ORF">G3A44_18240</name>
</gene>
<keyword evidence="8" id="KW-0732">Signal</keyword>
<dbReference type="InterPro" id="IPR003594">
    <property type="entry name" value="HATPase_dom"/>
</dbReference>
<dbReference type="InterPro" id="IPR013656">
    <property type="entry name" value="PAS_4"/>
</dbReference>
<keyword evidence="11" id="KW-0067">ATP-binding</keyword>
<organism evidence="25 26">
    <name type="scientific">Ideonella livida</name>
    <dbReference type="NCBI Taxonomy" id="2707176"/>
    <lineage>
        <taxon>Bacteria</taxon>
        <taxon>Pseudomonadati</taxon>
        <taxon>Pseudomonadota</taxon>
        <taxon>Betaproteobacteria</taxon>
        <taxon>Burkholderiales</taxon>
        <taxon>Sphaerotilaceae</taxon>
        <taxon>Ideonella</taxon>
    </lineage>
</organism>
<evidence type="ECO:0000313" key="25">
    <source>
        <dbReference type="EMBL" id="NDY93136.1"/>
    </source>
</evidence>
<sequence>MGATYGMAAAGFWGPAFDLLPEAAFVHDHDGRLLAANAQAQALTGHAPTALVGRELTGLDLEFELPVAQILWAQVQAGVPQAVHGRLRHADGRLVPVAWQITLLPGDPDRRLYLRTARECPPPLSPATPLPPEAAAAQAADEEHFRRIFETSHLGFSITRLADGRLLEVNPAFARMLGMRADELVGRTVGELSLWVDTAQRAEFVQQVSAGREVTALQVQLQGRGRRLDVQLSAKRLRLRGEAVLVNVATDITATVQAQAQLQQREHEVLAIVDNIPALIGYWDQQGLNRFANTAYAARFGLTPAELLGRHLAEVMDPGQYQALQQPLGAVLAGLRQSFELPISSTASGLRHQGLAQYIPDLRDGRTVGFHVIITDITPLKEARAELQRHRDQLEELVEERTRELTAAKGEAEQANRAKSTFLANMSHEIRTPMNAIVGMAALLRDTPLDATQRQRLDKLEAASQHLLSLLNDVLDFSRIEAGRLGLEDIDFSLDEVLGRAASLLEGDALAKGLTLRFEHQGLPLWLRGDPTRLRQCLLNLAGNAVKFTERGQVQVIASADGPPDATGALTLRITVQDTGPGVSAERLGGLFAPFEQADHSTTRRHGGSGLGLAITRELARLMGGEAGARSQPGQGSRFWFTARVRAGRAPAPPAPGVALLTPAQRLRQRRQPARVLLVEDHPVNREVATAMLQAAGCQVDHAADGVQALQRLQPLAHDLVLMDVQMPVMDGLEATRQLRALPGCARLPVLAMTANAFAEDRQDCLAAGMDDFIAKPVEPEALHALLLKWLPAEAPPAPVPANPPVAPAAGRPTVLLAHLARVPGLDVPRGLGFSGHDSALYLRLLRLFLDKHGQDTAALSRALADGDLAGLHALVHRLKGSAGSAGAMALHDQCQALLLRGHTLERAAGGRLPDPQHARDVTALGDALQALLHGLRQVLG</sequence>
<evidence type="ECO:0000259" key="21">
    <source>
        <dbReference type="PROSITE" id="PS50109"/>
    </source>
</evidence>
<keyword evidence="15" id="KW-0472">Membrane</keyword>
<dbReference type="CDD" id="cd17546">
    <property type="entry name" value="REC_hyHK_CKI1_RcsC-like"/>
    <property type="match status" value="1"/>
</dbReference>
<feature type="domain" description="HPt" evidence="24">
    <location>
        <begin position="838"/>
        <end position="941"/>
    </location>
</feature>
<dbReference type="InterPro" id="IPR036097">
    <property type="entry name" value="HisK_dim/P_sf"/>
</dbReference>
<feature type="modified residue" description="Phosphohistidine" evidence="18">
    <location>
        <position position="877"/>
    </location>
</feature>
<comment type="caution">
    <text evidence="25">The sequence shown here is derived from an EMBL/GenBank/DDBJ whole genome shotgun (WGS) entry which is preliminary data.</text>
</comment>
<evidence type="ECO:0000256" key="4">
    <source>
        <dbReference type="ARBA" id="ARBA00022475"/>
    </source>
</evidence>
<dbReference type="Pfam" id="PF00072">
    <property type="entry name" value="Response_reg"/>
    <property type="match status" value="1"/>
</dbReference>
<protein>
    <recommendedName>
        <fullName evidence="17">Virulence sensor protein BvgS</fullName>
        <ecNumber evidence="3">2.7.13.3</ecNumber>
    </recommendedName>
</protein>
<evidence type="ECO:0000256" key="5">
    <source>
        <dbReference type="ARBA" id="ARBA00022553"/>
    </source>
</evidence>
<evidence type="ECO:0000256" key="3">
    <source>
        <dbReference type="ARBA" id="ARBA00012438"/>
    </source>
</evidence>
<dbReference type="CDD" id="cd00082">
    <property type="entry name" value="HisKA"/>
    <property type="match status" value="1"/>
</dbReference>
<dbReference type="SUPFAM" id="SSF55785">
    <property type="entry name" value="PYP-like sensor domain (PAS domain)"/>
    <property type="match status" value="3"/>
</dbReference>
<feature type="modified residue" description="4-aspartylphosphate" evidence="19">
    <location>
        <position position="724"/>
    </location>
</feature>
<dbReference type="GO" id="GO:0005886">
    <property type="term" value="C:plasma membrane"/>
    <property type="evidence" value="ECO:0007669"/>
    <property type="project" value="UniProtKB-SubCell"/>
</dbReference>
<dbReference type="SMART" id="SM00448">
    <property type="entry name" value="REC"/>
    <property type="match status" value="1"/>
</dbReference>
<keyword evidence="26" id="KW-1185">Reference proteome</keyword>
<dbReference type="InterPro" id="IPR036890">
    <property type="entry name" value="HATPase_C_sf"/>
</dbReference>
<evidence type="ECO:0000256" key="18">
    <source>
        <dbReference type="PROSITE-ProRule" id="PRU00110"/>
    </source>
</evidence>
<dbReference type="Pfam" id="PF01627">
    <property type="entry name" value="Hpt"/>
    <property type="match status" value="1"/>
</dbReference>
<comment type="catalytic activity">
    <reaction evidence="1">
        <text>ATP + protein L-histidine = ADP + protein N-phospho-L-histidine.</text>
        <dbReference type="EC" id="2.7.13.3"/>
    </reaction>
</comment>
<dbReference type="Gene3D" id="3.30.450.20">
    <property type="entry name" value="PAS domain"/>
    <property type="match status" value="3"/>
</dbReference>
<dbReference type="SMART" id="SM00091">
    <property type="entry name" value="PAS"/>
    <property type="match status" value="3"/>
</dbReference>
<feature type="domain" description="PAS" evidence="23">
    <location>
        <begin position="141"/>
        <end position="192"/>
    </location>
</feature>
<dbReference type="EC" id="2.7.13.3" evidence="3"/>
<dbReference type="InterPro" id="IPR035965">
    <property type="entry name" value="PAS-like_dom_sf"/>
</dbReference>
<evidence type="ECO:0000256" key="15">
    <source>
        <dbReference type="ARBA" id="ARBA00023136"/>
    </source>
</evidence>
<comment type="function">
    <text evidence="16">Member of the two-component regulatory system BvgS/BvgA. Phosphorylates BvgA via a four-step phosphorelay in response to environmental signals.</text>
</comment>
<dbReference type="AlphaFoldDB" id="A0A7C9PJ09"/>
<evidence type="ECO:0000256" key="10">
    <source>
        <dbReference type="ARBA" id="ARBA00022777"/>
    </source>
</evidence>
<dbReference type="PROSITE" id="PS50110">
    <property type="entry name" value="RESPONSE_REGULATORY"/>
    <property type="match status" value="1"/>
</dbReference>
<keyword evidence="9" id="KW-0547">Nucleotide-binding</keyword>
<keyword evidence="13" id="KW-0902">Two-component regulatory system</keyword>
<dbReference type="PANTHER" id="PTHR45339:SF1">
    <property type="entry name" value="HYBRID SIGNAL TRANSDUCTION HISTIDINE KINASE J"/>
    <property type="match status" value="1"/>
</dbReference>
<dbReference type="Gene3D" id="3.40.50.2300">
    <property type="match status" value="1"/>
</dbReference>
<keyword evidence="10" id="KW-0418">Kinase</keyword>
<dbReference type="InterPro" id="IPR011006">
    <property type="entry name" value="CheY-like_superfamily"/>
</dbReference>
<dbReference type="SUPFAM" id="SSF55874">
    <property type="entry name" value="ATPase domain of HSP90 chaperone/DNA topoisomerase II/histidine kinase"/>
    <property type="match status" value="1"/>
</dbReference>
<reference evidence="25 26" key="1">
    <citation type="submission" date="2020-02" db="EMBL/GenBank/DDBJ databases">
        <title>Ideonella bacterium strain TBM-1.</title>
        <authorList>
            <person name="Chen W.-M."/>
        </authorList>
    </citation>
    <scope>NUCLEOTIDE SEQUENCE [LARGE SCALE GENOMIC DNA]</scope>
    <source>
        <strain evidence="25 26">TBM-1</strain>
    </source>
</reference>
<keyword evidence="14" id="KW-0843">Virulence</keyword>
<dbReference type="CDD" id="cd00088">
    <property type="entry name" value="HPT"/>
    <property type="match status" value="1"/>
</dbReference>
<feature type="coiled-coil region" evidence="20">
    <location>
        <begin position="380"/>
        <end position="418"/>
    </location>
</feature>
<dbReference type="Gene3D" id="1.10.287.130">
    <property type="match status" value="1"/>
</dbReference>
<dbReference type="SMART" id="SM00387">
    <property type="entry name" value="HATPase_c"/>
    <property type="match status" value="1"/>
</dbReference>
<keyword evidence="4" id="KW-1003">Cell membrane</keyword>
<keyword evidence="6" id="KW-0808">Transferase</keyword>
<dbReference type="SUPFAM" id="SSF47226">
    <property type="entry name" value="Histidine-containing phosphotransfer domain, HPT domain"/>
    <property type="match status" value="1"/>
</dbReference>
<dbReference type="PROSITE" id="PS50109">
    <property type="entry name" value="HIS_KIN"/>
    <property type="match status" value="1"/>
</dbReference>
<dbReference type="GO" id="GO:0000155">
    <property type="term" value="F:phosphorelay sensor kinase activity"/>
    <property type="evidence" value="ECO:0007669"/>
    <property type="project" value="InterPro"/>
</dbReference>
<evidence type="ECO:0000256" key="8">
    <source>
        <dbReference type="ARBA" id="ARBA00022729"/>
    </source>
</evidence>
<keyword evidence="5 19" id="KW-0597">Phosphoprotein</keyword>
<evidence type="ECO:0000256" key="1">
    <source>
        <dbReference type="ARBA" id="ARBA00000085"/>
    </source>
</evidence>
<dbReference type="CDD" id="cd00130">
    <property type="entry name" value="PAS"/>
    <property type="match status" value="2"/>
</dbReference>
<dbReference type="PANTHER" id="PTHR45339">
    <property type="entry name" value="HYBRID SIGNAL TRANSDUCTION HISTIDINE KINASE J"/>
    <property type="match status" value="1"/>
</dbReference>
<dbReference type="InterPro" id="IPR036641">
    <property type="entry name" value="HPT_dom_sf"/>
</dbReference>
<dbReference type="Pfam" id="PF02518">
    <property type="entry name" value="HATPase_c"/>
    <property type="match status" value="1"/>
</dbReference>
<feature type="domain" description="PAS" evidence="23">
    <location>
        <begin position="16"/>
        <end position="56"/>
    </location>
</feature>
<evidence type="ECO:0000256" key="11">
    <source>
        <dbReference type="ARBA" id="ARBA00022840"/>
    </source>
</evidence>
<keyword evidence="20" id="KW-0175">Coiled coil</keyword>
<evidence type="ECO:0000256" key="6">
    <source>
        <dbReference type="ARBA" id="ARBA00022679"/>
    </source>
</evidence>
<dbReference type="FunFam" id="3.30.565.10:FF:000010">
    <property type="entry name" value="Sensor histidine kinase RcsC"/>
    <property type="match status" value="1"/>
</dbReference>
<evidence type="ECO:0000256" key="7">
    <source>
        <dbReference type="ARBA" id="ARBA00022692"/>
    </source>
</evidence>
<dbReference type="InterPro" id="IPR005467">
    <property type="entry name" value="His_kinase_dom"/>
</dbReference>
<evidence type="ECO:0000256" key="14">
    <source>
        <dbReference type="ARBA" id="ARBA00023026"/>
    </source>
</evidence>
<dbReference type="PROSITE" id="PS50112">
    <property type="entry name" value="PAS"/>
    <property type="match status" value="3"/>
</dbReference>
<dbReference type="SUPFAM" id="SSF47384">
    <property type="entry name" value="Homodimeric domain of signal transducing histidine kinase"/>
    <property type="match status" value="1"/>
</dbReference>
<evidence type="ECO:0000256" key="9">
    <source>
        <dbReference type="ARBA" id="ARBA00022741"/>
    </source>
</evidence>
<dbReference type="Proteomes" id="UP000484255">
    <property type="component" value="Unassembled WGS sequence"/>
</dbReference>
<dbReference type="PRINTS" id="PR00344">
    <property type="entry name" value="BCTRLSENSOR"/>
</dbReference>
<evidence type="ECO:0000256" key="12">
    <source>
        <dbReference type="ARBA" id="ARBA00022989"/>
    </source>
</evidence>
<keyword evidence="12" id="KW-1133">Transmembrane helix</keyword>
<proteinExistence type="predicted"/>
<feature type="domain" description="Response regulatory" evidence="22">
    <location>
        <begin position="675"/>
        <end position="791"/>
    </location>
</feature>
<dbReference type="NCBIfam" id="TIGR00229">
    <property type="entry name" value="sensory_box"/>
    <property type="match status" value="3"/>
</dbReference>
<dbReference type="FunFam" id="1.10.287.130:FF:000004">
    <property type="entry name" value="Ethylene receptor 1"/>
    <property type="match status" value="1"/>
</dbReference>
<dbReference type="InterPro" id="IPR004358">
    <property type="entry name" value="Sig_transdc_His_kin-like_C"/>
</dbReference>
<evidence type="ECO:0000256" key="20">
    <source>
        <dbReference type="SAM" id="Coils"/>
    </source>
</evidence>
<dbReference type="InterPro" id="IPR003661">
    <property type="entry name" value="HisK_dim/P_dom"/>
</dbReference>
<evidence type="ECO:0000256" key="13">
    <source>
        <dbReference type="ARBA" id="ARBA00023012"/>
    </source>
</evidence>
<evidence type="ECO:0000256" key="19">
    <source>
        <dbReference type="PROSITE-ProRule" id="PRU00169"/>
    </source>
</evidence>
<comment type="subcellular location">
    <subcellularLocation>
        <location evidence="2">Cell membrane</location>
        <topology evidence="2">Multi-pass membrane protein</topology>
    </subcellularLocation>
</comment>
<dbReference type="Pfam" id="PF00989">
    <property type="entry name" value="PAS"/>
    <property type="match status" value="1"/>
</dbReference>
<dbReference type="Gene3D" id="1.20.120.160">
    <property type="entry name" value="HPT domain"/>
    <property type="match status" value="1"/>
</dbReference>
<evidence type="ECO:0000259" key="23">
    <source>
        <dbReference type="PROSITE" id="PS50112"/>
    </source>
</evidence>
<dbReference type="RefSeq" id="WP_163459187.1">
    <property type="nucleotide sequence ID" value="NZ_JAAGOH010000028.1"/>
</dbReference>
<dbReference type="Gene3D" id="3.30.565.10">
    <property type="entry name" value="Histidine kinase-like ATPase, C-terminal domain"/>
    <property type="match status" value="1"/>
</dbReference>
<dbReference type="InterPro" id="IPR001789">
    <property type="entry name" value="Sig_transdc_resp-reg_receiver"/>
</dbReference>
<evidence type="ECO:0000259" key="24">
    <source>
        <dbReference type="PROSITE" id="PS50894"/>
    </source>
</evidence>
<dbReference type="PROSITE" id="PS50894">
    <property type="entry name" value="HPT"/>
    <property type="match status" value="1"/>
</dbReference>
<feature type="domain" description="PAS" evidence="23">
    <location>
        <begin position="265"/>
        <end position="335"/>
    </location>
</feature>
<dbReference type="InterPro" id="IPR000014">
    <property type="entry name" value="PAS"/>
</dbReference>
<dbReference type="CDD" id="cd16922">
    <property type="entry name" value="HATPase_EvgS-ArcB-TorS-like"/>
    <property type="match status" value="1"/>
</dbReference>
<evidence type="ECO:0000313" key="26">
    <source>
        <dbReference type="Proteomes" id="UP000484255"/>
    </source>
</evidence>
<dbReference type="SMART" id="SM00388">
    <property type="entry name" value="HisKA"/>
    <property type="match status" value="1"/>
</dbReference>
<evidence type="ECO:0000256" key="17">
    <source>
        <dbReference type="ARBA" id="ARBA00070152"/>
    </source>
</evidence>
<dbReference type="Pfam" id="PF00512">
    <property type="entry name" value="HisKA"/>
    <property type="match status" value="1"/>
</dbReference>
<evidence type="ECO:0000256" key="16">
    <source>
        <dbReference type="ARBA" id="ARBA00058004"/>
    </source>
</evidence>
<dbReference type="EMBL" id="JAAGOH010000028">
    <property type="protein sequence ID" value="NDY93136.1"/>
    <property type="molecule type" value="Genomic_DNA"/>
</dbReference>